<dbReference type="InterPro" id="IPR027806">
    <property type="entry name" value="HARBI1_dom"/>
</dbReference>
<evidence type="ECO:0000313" key="5">
    <source>
        <dbReference type="EMBL" id="KAF9407236.1"/>
    </source>
</evidence>
<protein>
    <recommendedName>
        <fullName evidence="4">DDE Tnp4 domain-containing protein</fullName>
    </recommendedName>
</protein>
<name>A0A835G4H7_SPOEX</name>
<comment type="cofactor">
    <cofactor evidence="1">
        <name>a divalent metal cation</name>
        <dbReference type="ChEBI" id="CHEBI:60240"/>
    </cofactor>
</comment>
<dbReference type="Proteomes" id="UP000648187">
    <property type="component" value="Unassembled WGS sequence"/>
</dbReference>
<evidence type="ECO:0000256" key="3">
    <source>
        <dbReference type="SAM" id="MobiDB-lite"/>
    </source>
</evidence>
<keyword evidence="6" id="KW-1185">Reference proteome</keyword>
<gene>
    <name evidence="5" type="ORF">HW555_012670</name>
</gene>
<dbReference type="GO" id="GO:0046872">
    <property type="term" value="F:metal ion binding"/>
    <property type="evidence" value="ECO:0007669"/>
    <property type="project" value="UniProtKB-KW"/>
</dbReference>
<proteinExistence type="predicted"/>
<feature type="domain" description="DDE Tnp4" evidence="4">
    <location>
        <begin position="217"/>
        <end position="284"/>
    </location>
</feature>
<sequence length="307" mass="34320">MALATGLGFIIRAGIGKGEEFEQKRKTKKTFNLPVFPHVVPKTGTAFGQNGYKLFLTAITIIGTSTRISCARLVGPHLTIIAFDPVLYRRSKEKMYSTVEERSFATYIFVSKRRMPLPKERMAVVKMQRLTLVNEALSSEIAIKSSVSEPSQRSDHEVSPSTSHTNVCDQPGCSTSRIGCDDLQVELSTSHIEKTLHCDKAVQVNIKPNYRSKGVNALPPNKAVMADRGFKDLSCLLEAKRCTLIRPPSVSKSTPSTKNEVKLSKRIAALRIHVERILEDLSKFCVGHKACEFKIFINLEHKTWFIQ</sequence>
<dbReference type="Pfam" id="PF13359">
    <property type="entry name" value="DDE_Tnp_4"/>
    <property type="match status" value="1"/>
</dbReference>
<evidence type="ECO:0000256" key="1">
    <source>
        <dbReference type="ARBA" id="ARBA00001968"/>
    </source>
</evidence>
<dbReference type="EMBL" id="JACKWZ010000493">
    <property type="protein sequence ID" value="KAF9407236.1"/>
    <property type="molecule type" value="Genomic_DNA"/>
</dbReference>
<dbReference type="PANTHER" id="PTHR23080">
    <property type="entry name" value="THAP DOMAIN PROTEIN"/>
    <property type="match status" value="1"/>
</dbReference>
<reference evidence="5" key="1">
    <citation type="submission" date="2020-08" db="EMBL/GenBank/DDBJ databases">
        <title>Spodoptera exigua strain:BAW_Kor-Di-RS1 Genome sequencing and assembly.</title>
        <authorList>
            <person name="Kim J."/>
            <person name="Nam H.Y."/>
            <person name="Kwon M."/>
            <person name="Choi J.H."/>
            <person name="Cho S.R."/>
            <person name="Kim G.-H."/>
        </authorList>
    </citation>
    <scope>NUCLEOTIDE SEQUENCE</scope>
    <source>
        <strain evidence="5">BAW_Kor-Di-RS1</strain>
        <tissue evidence="5">Whole-body</tissue>
    </source>
</reference>
<evidence type="ECO:0000256" key="2">
    <source>
        <dbReference type="ARBA" id="ARBA00022723"/>
    </source>
</evidence>
<keyword evidence="2" id="KW-0479">Metal-binding</keyword>
<evidence type="ECO:0000313" key="6">
    <source>
        <dbReference type="Proteomes" id="UP000648187"/>
    </source>
</evidence>
<accession>A0A835G4H7</accession>
<evidence type="ECO:0000259" key="4">
    <source>
        <dbReference type="Pfam" id="PF13359"/>
    </source>
</evidence>
<dbReference type="AlphaFoldDB" id="A0A835G4H7"/>
<organism evidence="5 6">
    <name type="scientific">Spodoptera exigua</name>
    <name type="common">Beet armyworm</name>
    <name type="synonym">Noctua fulgens</name>
    <dbReference type="NCBI Taxonomy" id="7107"/>
    <lineage>
        <taxon>Eukaryota</taxon>
        <taxon>Metazoa</taxon>
        <taxon>Ecdysozoa</taxon>
        <taxon>Arthropoda</taxon>
        <taxon>Hexapoda</taxon>
        <taxon>Insecta</taxon>
        <taxon>Pterygota</taxon>
        <taxon>Neoptera</taxon>
        <taxon>Endopterygota</taxon>
        <taxon>Lepidoptera</taxon>
        <taxon>Glossata</taxon>
        <taxon>Ditrysia</taxon>
        <taxon>Noctuoidea</taxon>
        <taxon>Noctuidae</taxon>
        <taxon>Amphipyrinae</taxon>
        <taxon>Spodoptera</taxon>
    </lineage>
</organism>
<feature type="compositionally biased region" description="Polar residues" evidence="3">
    <location>
        <begin position="159"/>
        <end position="169"/>
    </location>
</feature>
<feature type="region of interest" description="Disordered" evidence="3">
    <location>
        <begin position="144"/>
        <end position="169"/>
    </location>
</feature>
<comment type="caution">
    <text evidence="5">The sequence shown here is derived from an EMBL/GenBank/DDBJ whole genome shotgun (WGS) entry which is preliminary data.</text>
</comment>